<dbReference type="Proteomes" id="UP001221757">
    <property type="component" value="Unassembled WGS sequence"/>
</dbReference>
<organism evidence="2 3">
    <name type="scientific">Mycena rosella</name>
    <name type="common">Pink bonnet</name>
    <name type="synonym">Agaricus rosellus</name>
    <dbReference type="NCBI Taxonomy" id="1033263"/>
    <lineage>
        <taxon>Eukaryota</taxon>
        <taxon>Fungi</taxon>
        <taxon>Dikarya</taxon>
        <taxon>Basidiomycota</taxon>
        <taxon>Agaricomycotina</taxon>
        <taxon>Agaricomycetes</taxon>
        <taxon>Agaricomycetidae</taxon>
        <taxon>Agaricales</taxon>
        <taxon>Marasmiineae</taxon>
        <taxon>Mycenaceae</taxon>
        <taxon>Mycena</taxon>
    </lineage>
</organism>
<protein>
    <submittedName>
        <fullName evidence="2">Uncharacterized protein</fullName>
    </submittedName>
</protein>
<evidence type="ECO:0000313" key="2">
    <source>
        <dbReference type="EMBL" id="KAJ7710798.1"/>
    </source>
</evidence>
<accession>A0AAD7H3U8</accession>
<dbReference type="AlphaFoldDB" id="A0AAD7H3U8"/>
<dbReference type="EMBL" id="JARKIE010000001">
    <property type="protein sequence ID" value="KAJ7710798.1"/>
    <property type="molecule type" value="Genomic_DNA"/>
</dbReference>
<reference evidence="2" key="1">
    <citation type="submission" date="2023-03" db="EMBL/GenBank/DDBJ databases">
        <title>Massive genome expansion in bonnet fungi (Mycena s.s.) driven by repeated elements and novel gene families across ecological guilds.</title>
        <authorList>
            <consortium name="Lawrence Berkeley National Laboratory"/>
            <person name="Harder C.B."/>
            <person name="Miyauchi S."/>
            <person name="Viragh M."/>
            <person name="Kuo A."/>
            <person name="Thoen E."/>
            <person name="Andreopoulos B."/>
            <person name="Lu D."/>
            <person name="Skrede I."/>
            <person name="Drula E."/>
            <person name="Henrissat B."/>
            <person name="Morin E."/>
            <person name="Kohler A."/>
            <person name="Barry K."/>
            <person name="LaButti K."/>
            <person name="Morin E."/>
            <person name="Salamov A."/>
            <person name="Lipzen A."/>
            <person name="Mereny Z."/>
            <person name="Hegedus B."/>
            <person name="Baldrian P."/>
            <person name="Stursova M."/>
            <person name="Weitz H."/>
            <person name="Taylor A."/>
            <person name="Grigoriev I.V."/>
            <person name="Nagy L.G."/>
            <person name="Martin F."/>
            <person name="Kauserud H."/>
        </authorList>
    </citation>
    <scope>NUCLEOTIDE SEQUENCE</scope>
    <source>
        <strain evidence="2">CBHHK067</strain>
    </source>
</reference>
<feature type="compositionally biased region" description="Polar residues" evidence="1">
    <location>
        <begin position="105"/>
        <end position="116"/>
    </location>
</feature>
<gene>
    <name evidence="2" type="ORF">B0H17DRAFT_5361</name>
</gene>
<evidence type="ECO:0000313" key="3">
    <source>
        <dbReference type="Proteomes" id="UP001221757"/>
    </source>
</evidence>
<keyword evidence="3" id="KW-1185">Reference proteome</keyword>
<sequence>MEHGAGQHRAVFLRAPFQVTAMISTRSPDDGSVHASGRAMRGDYARASDGEDVHIFGARLGSRHSGSTHGAGRDRVVVLRAPLPVMSMIPMRSPDDGVGLDSGSEGRTTDSASVRSRASYRERGTMMCGDTLVMVAVYRMVWMRIWRGTRVHVCDTQTPPSSPRVLAAHAVWLDPDSGASAAPSPRLCRPHPVLAEQLRASSQPAVLCASVFACLWRLQSMTWMWSLSSLLLHEGATQEHLHADWLDSDRSRRPRPWSPPRPLQRLYLREGARSEDGEDELGDQNGDGDGPWRWRELPGRRGVFWARGAQADAAERGRGHRIPLRV</sequence>
<name>A0AAD7H3U8_MYCRO</name>
<evidence type="ECO:0000256" key="1">
    <source>
        <dbReference type="SAM" id="MobiDB-lite"/>
    </source>
</evidence>
<feature type="region of interest" description="Disordered" evidence="1">
    <location>
        <begin position="273"/>
        <end position="295"/>
    </location>
</feature>
<proteinExistence type="predicted"/>
<comment type="caution">
    <text evidence="2">The sequence shown here is derived from an EMBL/GenBank/DDBJ whole genome shotgun (WGS) entry which is preliminary data.</text>
</comment>
<feature type="region of interest" description="Disordered" evidence="1">
    <location>
        <begin position="90"/>
        <end position="117"/>
    </location>
</feature>